<reference evidence="2 3" key="1">
    <citation type="submission" date="2016-10" db="EMBL/GenBank/DDBJ databases">
        <authorList>
            <person name="de Groot N.N."/>
        </authorList>
    </citation>
    <scope>NUCLEOTIDE SEQUENCE [LARGE SCALE GENOMIC DNA]</scope>
    <source>
        <strain evidence="2 3">LMG 2247</strain>
    </source>
</reference>
<keyword evidence="1" id="KW-1133">Transmembrane helix</keyword>
<organism evidence="2 3">
    <name type="scientific">Paraburkholderia phenazinium</name>
    <dbReference type="NCBI Taxonomy" id="60549"/>
    <lineage>
        <taxon>Bacteria</taxon>
        <taxon>Pseudomonadati</taxon>
        <taxon>Pseudomonadota</taxon>
        <taxon>Betaproteobacteria</taxon>
        <taxon>Burkholderiales</taxon>
        <taxon>Burkholderiaceae</taxon>
        <taxon>Paraburkholderia</taxon>
    </lineage>
</organism>
<feature type="transmembrane region" description="Helical" evidence="1">
    <location>
        <begin position="12"/>
        <end position="32"/>
    </location>
</feature>
<protein>
    <recommendedName>
        <fullName evidence="4">DUF2946 family protein</fullName>
    </recommendedName>
</protein>
<name>A0A1G8LLI9_9BURK</name>
<dbReference type="OrthoDB" id="8683087at2"/>
<dbReference type="RefSeq" id="WP_090694341.1">
    <property type="nucleotide sequence ID" value="NZ_CADERL010000015.1"/>
</dbReference>
<evidence type="ECO:0000313" key="2">
    <source>
        <dbReference type="EMBL" id="SDI56536.1"/>
    </source>
</evidence>
<dbReference type="InterPro" id="IPR021333">
    <property type="entry name" value="DUF2946"/>
</dbReference>
<dbReference type="EMBL" id="FNCJ01000026">
    <property type="protein sequence ID" value="SDI56536.1"/>
    <property type="molecule type" value="Genomic_DNA"/>
</dbReference>
<dbReference type="Proteomes" id="UP000199706">
    <property type="component" value="Unassembled WGS sequence"/>
</dbReference>
<keyword evidence="1" id="KW-0472">Membrane</keyword>
<dbReference type="AlphaFoldDB" id="A0A1G8LLI9"/>
<proteinExistence type="predicted"/>
<sequence length="120" mass="12571">MTFDNRKYLTAWLGLIAMWLIVFAPIVSQLVASAHAHEPVAALCSADQPGTPDHQAPVDSLAACGYCDLLASHMAVPSIPPVALSIFVLVSVAAAPVLNIRFTPLGAFPSGRPRDPPAVS</sequence>
<feature type="transmembrane region" description="Helical" evidence="1">
    <location>
        <begin position="82"/>
        <end position="102"/>
    </location>
</feature>
<gene>
    <name evidence="2" type="ORF">SAMN05216466_12644</name>
</gene>
<evidence type="ECO:0000256" key="1">
    <source>
        <dbReference type="SAM" id="Phobius"/>
    </source>
</evidence>
<keyword evidence="1" id="KW-0812">Transmembrane</keyword>
<evidence type="ECO:0000313" key="3">
    <source>
        <dbReference type="Proteomes" id="UP000199706"/>
    </source>
</evidence>
<evidence type="ECO:0008006" key="4">
    <source>
        <dbReference type="Google" id="ProtNLM"/>
    </source>
</evidence>
<accession>A0A1G8LLI9</accession>
<dbReference type="Pfam" id="PF11162">
    <property type="entry name" value="DUF2946"/>
    <property type="match status" value="1"/>
</dbReference>